<dbReference type="AlphaFoldDB" id="A0A4Y2HK87"/>
<comment type="caution">
    <text evidence="2">The sequence shown here is derived from an EMBL/GenBank/DDBJ whole genome shotgun (WGS) entry which is preliminary data.</text>
</comment>
<organism evidence="2 3">
    <name type="scientific">Araneus ventricosus</name>
    <name type="common">Orbweaver spider</name>
    <name type="synonym">Epeira ventricosa</name>
    <dbReference type="NCBI Taxonomy" id="182803"/>
    <lineage>
        <taxon>Eukaryota</taxon>
        <taxon>Metazoa</taxon>
        <taxon>Ecdysozoa</taxon>
        <taxon>Arthropoda</taxon>
        <taxon>Chelicerata</taxon>
        <taxon>Arachnida</taxon>
        <taxon>Araneae</taxon>
        <taxon>Araneomorphae</taxon>
        <taxon>Entelegynae</taxon>
        <taxon>Araneoidea</taxon>
        <taxon>Araneidae</taxon>
        <taxon>Araneus</taxon>
    </lineage>
</organism>
<gene>
    <name evidence="2" type="ORF">AVEN_84645_1</name>
</gene>
<evidence type="ECO:0000313" key="3">
    <source>
        <dbReference type="Proteomes" id="UP000499080"/>
    </source>
</evidence>
<dbReference type="Proteomes" id="UP000499080">
    <property type="component" value="Unassembled WGS sequence"/>
</dbReference>
<feature type="region of interest" description="Disordered" evidence="1">
    <location>
        <begin position="1"/>
        <end position="21"/>
    </location>
</feature>
<name>A0A4Y2HK87_ARAVE</name>
<protein>
    <submittedName>
        <fullName evidence="2">Uncharacterized protein</fullName>
    </submittedName>
</protein>
<evidence type="ECO:0000256" key="1">
    <source>
        <dbReference type="SAM" id="MobiDB-lite"/>
    </source>
</evidence>
<accession>A0A4Y2HK87</accession>
<reference evidence="2 3" key="1">
    <citation type="journal article" date="2019" name="Sci. Rep.">
        <title>Orb-weaving spider Araneus ventricosus genome elucidates the spidroin gene catalogue.</title>
        <authorList>
            <person name="Kono N."/>
            <person name="Nakamura H."/>
            <person name="Ohtoshi R."/>
            <person name="Moran D.A.P."/>
            <person name="Shinohara A."/>
            <person name="Yoshida Y."/>
            <person name="Fujiwara M."/>
            <person name="Mori M."/>
            <person name="Tomita M."/>
            <person name="Arakawa K."/>
        </authorList>
    </citation>
    <scope>NUCLEOTIDE SEQUENCE [LARGE SCALE GENOMIC DNA]</scope>
</reference>
<keyword evidence="3" id="KW-1185">Reference proteome</keyword>
<sequence length="199" mass="21700">MERPLVGSRECGQDISGRPPPCPAIKQKSDGRAIAICPLLQIRSGKIILPLSDKAGFGYKEFRLPLQERQSALAIAGSERGLRDVNSPFDHGIISRATGSIPILSSGGMAVICGPFSGVAEPWVARLAHYPVTAPQWETEWALFAPALCSVFSGTGSLFGSLTPRQCRPHPHRKGFVNPPPSYYPKNLRNLSKRLDWKE</sequence>
<evidence type="ECO:0000313" key="2">
    <source>
        <dbReference type="EMBL" id="GBM65737.1"/>
    </source>
</evidence>
<dbReference type="EMBL" id="BGPR01001992">
    <property type="protein sequence ID" value="GBM65737.1"/>
    <property type="molecule type" value="Genomic_DNA"/>
</dbReference>
<proteinExistence type="predicted"/>